<keyword evidence="1" id="KW-0472">Membrane</keyword>
<keyword evidence="3" id="KW-1185">Reference proteome</keyword>
<evidence type="ECO:0000313" key="2">
    <source>
        <dbReference type="EMBL" id="MEQ2710787.1"/>
    </source>
</evidence>
<keyword evidence="1" id="KW-0812">Transmembrane</keyword>
<name>A0ABV1IV98_9FIRM</name>
<dbReference type="Proteomes" id="UP001482154">
    <property type="component" value="Unassembled WGS sequence"/>
</dbReference>
<accession>A0ABV1IV98</accession>
<feature type="transmembrane region" description="Helical" evidence="1">
    <location>
        <begin position="113"/>
        <end position="131"/>
    </location>
</feature>
<keyword evidence="1" id="KW-1133">Transmembrane helix</keyword>
<dbReference type="RefSeq" id="WP_117945163.1">
    <property type="nucleotide sequence ID" value="NZ_JBBNIN010000007.1"/>
</dbReference>
<protein>
    <submittedName>
        <fullName evidence="2">Uncharacterized protein</fullName>
    </submittedName>
</protein>
<gene>
    <name evidence="2" type="ORF">AAAU51_06325</name>
</gene>
<proteinExistence type="predicted"/>
<evidence type="ECO:0000313" key="3">
    <source>
        <dbReference type="Proteomes" id="UP001482154"/>
    </source>
</evidence>
<organism evidence="2 3">
    <name type="scientific">Anaerostipes amylophilus</name>
    <dbReference type="NCBI Taxonomy" id="2981779"/>
    <lineage>
        <taxon>Bacteria</taxon>
        <taxon>Bacillati</taxon>
        <taxon>Bacillota</taxon>
        <taxon>Clostridia</taxon>
        <taxon>Lachnospirales</taxon>
        <taxon>Lachnospiraceae</taxon>
        <taxon>Anaerostipes</taxon>
    </lineage>
</organism>
<sequence>MKKENVTTNKVTRKLEKVLWAVLILMFIISVIGMFLGQYMNGNVFYKMCVIMTILAAAILSAERFYFGKEMGRDMPEAFKIGYWLIIAWAVILLIHAAGLVFLPFLMELEYRVLWVVVPTVSLLWMTRYIFGDNLDWDKTDKKGWKEGRMNYSQKSNKKNIGR</sequence>
<reference evidence="2 3" key="1">
    <citation type="submission" date="2024-04" db="EMBL/GenBank/DDBJ databases">
        <title>Human intestinal bacterial collection.</title>
        <authorList>
            <person name="Pauvert C."/>
            <person name="Hitch T.C.A."/>
            <person name="Clavel T."/>
        </authorList>
    </citation>
    <scope>NUCLEOTIDE SEQUENCE [LARGE SCALE GENOMIC DNA]</scope>
    <source>
        <strain evidence="2 3">CLA-AA-H249</strain>
    </source>
</reference>
<feature type="transmembrane region" description="Helical" evidence="1">
    <location>
        <begin position="18"/>
        <end position="38"/>
    </location>
</feature>
<comment type="caution">
    <text evidence="2">The sequence shown here is derived from an EMBL/GenBank/DDBJ whole genome shotgun (WGS) entry which is preliminary data.</text>
</comment>
<feature type="transmembrane region" description="Helical" evidence="1">
    <location>
        <begin position="44"/>
        <end position="62"/>
    </location>
</feature>
<evidence type="ECO:0000256" key="1">
    <source>
        <dbReference type="SAM" id="Phobius"/>
    </source>
</evidence>
<feature type="transmembrane region" description="Helical" evidence="1">
    <location>
        <begin position="83"/>
        <end position="107"/>
    </location>
</feature>
<dbReference type="EMBL" id="JBBNIN010000007">
    <property type="protein sequence ID" value="MEQ2710787.1"/>
    <property type="molecule type" value="Genomic_DNA"/>
</dbReference>